<protein>
    <submittedName>
        <fullName evidence="1">Uncharacterized protein</fullName>
    </submittedName>
</protein>
<organism evidence="1 2">
    <name type="scientific">Mycena albidolilacea</name>
    <dbReference type="NCBI Taxonomy" id="1033008"/>
    <lineage>
        <taxon>Eukaryota</taxon>
        <taxon>Fungi</taxon>
        <taxon>Dikarya</taxon>
        <taxon>Basidiomycota</taxon>
        <taxon>Agaricomycotina</taxon>
        <taxon>Agaricomycetes</taxon>
        <taxon>Agaricomycetidae</taxon>
        <taxon>Agaricales</taxon>
        <taxon>Marasmiineae</taxon>
        <taxon>Mycenaceae</taxon>
        <taxon>Mycena</taxon>
    </lineage>
</organism>
<keyword evidence="2" id="KW-1185">Reference proteome</keyword>
<evidence type="ECO:0000313" key="2">
    <source>
        <dbReference type="Proteomes" id="UP001218218"/>
    </source>
</evidence>
<name>A0AAD7E7J3_9AGAR</name>
<proteinExistence type="predicted"/>
<comment type="caution">
    <text evidence="1">The sequence shown here is derived from an EMBL/GenBank/DDBJ whole genome shotgun (WGS) entry which is preliminary data.</text>
</comment>
<dbReference type="Proteomes" id="UP001218218">
    <property type="component" value="Unassembled WGS sequence"/>
</dbReference>
<gene>
    <name evidence="1" type="ORF">DFH08DRAFT_1090097</name>
</gene>
<reference evidence="1" key="1">
    <citation type="submission" date="2023-03" db="EMBL/GenBank/DDBJ databases">
        <title>Massive genome expansion in bonnet fungi (Mycena s.s.) driven by repeated elements and novel gene families across ecological guilds.</title>
        <authorList>
            <consortium name="Lawrence Berkeley National Laboratory"/>
            <person name="Harder C.B."/>
            <person name="Miyauchi S."/>
            <person name="Viragh M."/>
            <person name="Kuo A."/>
            <person name="Thoen E."/>
            <person name="Andreopoulos B."/>
            <person name="Lu D."/>
            <person name="Skrede I."/>
            <person name="Drula E."/>
            <person name="Henrissat B."/>
            <person name="Morin E."/>
            <person name="Kohler A."/>
            <person name="Barry K."/>
            <person name="LaButti K."/>
            <person name="Morin E."/>
            <person name="Salamov A."/>
            <person name="Lipzen A."/>
            <person name="Mereny Z."/>
            <person name="Hegedus B."/>
            <person name="Baldrian P."/>
            <person name="Stursova M."/>
            <person name="Weitz H."/>
            <person name="Taylor A."/>
            <person name="Grigoriev I.V."/>
            <person name="Nagy L.G."/>
            <person name="Martin F."/>
            <person name="Kauserud H."/>
        </authorList>
    </citation>
    <scope>NUCLEOTIDE SEQUENCE</scope>
    <source>
        <strain evidence="1">CBHHK002</strain>
    </source>
</reference>
<dbReference type="EMBL" id="JARIHO010000127">
    <property type="protein sequence ID" value="KAJ7301780.1"/>
    <property type="molecule type" value="Genomic_DNA"/>
</dbReference>
<sequence length="229" mass="25639">MEASPSVLPAELECRIFEICAHSQPKFIPELMLVARRFKDWCVRFFPSQTCPEFFPPSFSPAQHLLYEPAPGICICATSPNTLTSILSVCTGVENLWTANIQVHDIPSIACLPLKHFRGPLQILLKSLLPTHRVFSQMTHIELHSDEPVDDMKIWSALGDFPQLTHLSFHDEEFIPLCSDFLETCKSLAVLVALTPIEESSKAGAEAIAAQDVRFVVMNRGAFGFLKDW</sequence>
<evidence type="ECO:0000313" key="1">
    <source>
        <dbReference type="EMBL" id="KAJ7301780.1"/>
    </source>
</evidence>
<accession>A0AAD7E7J3</accession>
<dbReference type="AlphaFoldDB" id="A0AAD7E7J3"/>